<name>A0A1G7DQD7_9FLAO</name>
<feature type="signal peptide" evidence="1">
    <location>
        <begin position="1"/>
        <end position="18"/>
    </location>
</feature>
<dbReference type="InterPro" id="IPR011250">
    <property type="entry name" value="OMP/PagP_B-barrel"/>
</dbReference>
<proteinExistence type="predicted"/>
<dbReference type="RefSeq" id="WP_092736989.1">
    <property type="nucleotide sequence ID" value="NZ_FNAS01000012.1"/>
</dbReference>
<keyword evidence="4" id="KW-1185">Reference proteome</keyword>
<dbReference type="EMBL" id="FNAS01000012">
    <property type="protein sequence ID" value="SDE53652.1"/>
    <property type="molecule type" value="Genomic_DNA"/>
</dbReference>
<evidence type="ECO:0000256" key="1">
    <source>
        <dbReference type="SAM" id="SignalP"/>
    </source>
</evidence>
<keyword evidence="1" id="KW-0732">Signal</keyword>
<dbReference type="InterPro" id="IPR025665">
    <property type="entry name" value="Beta-barrel_OMP_2"/>
</dbReference>
<dbReference type="Pfam" id="PF13568">
    <property type="entry name" value="OMP_b-brl_2"/>
    <property type="match status" value="1"/>
</dbReference>
<evidence type="ECO:0000259" key="2">
    <source>
        <dbReference type="Pfam" id="PF13568"/>
    </source>
</evidence>
<organism evidence="3 4">
    <name type="scientific">Riemerella columbipharyngis</name>
    <dbReference type="NCBI Taxonomy" id="1071918"/>
    <lineage>
        <taxon>Bacteria</taxon>
        <taxon>Pseudomonadati</taxon>
        <taxon>Bacteroidota</taxon>
        <taxon>Flavobacteriia</taxon>
        <taxon>Flavobacteriales</taxon>
        <taxon>Weeksellaceae</taxon>
        <taxon>Riemerella</taxon>
    </lineage>
</organism>
<dbReference type="Proteomes" id="UP000198517">
    <property type="component" value="Unassembled WGS sequence"/>
</dbReference>
<evidence type="ECO:0000313" key="4">
    <source>
        <dbReference type="Proteomes" id="UP000198517"/>
    </source>
</evidence>
<dbReference type="SUPFAM" id="SSF56925">
    <property type="entry name" value="OMPA-like"/>
    <property type="match status" value="1"/>
</dbReference>
<dbReference type="STRING" id="1071918.SAMN05421544_11210"/>
<accession>A0A1G7DQD7</accession>
<reference evidence="3 4" key="1">
    <citation type="submission" date="2016-10" db="EMBL/GenBank/DDBJ databases">
        <authorList>
            <person name="de Groot N.N."/>
        </authorList>
    </citation>
    <scope>NUCLEOTIDE SEQUENCE [LARGE SCALE GENOMIC DNA]</scope>
    <source>
        <strain evidence="3 4">DSM 24015</strain>
    </source>
</reference>
<gene>
    <name evidence="3" type="ORF">SAMN05421544_11210</name>
</gene>
<feature type="domain" description="Outer membrane protein beta-barrel" evidence="2">
    <location>
        <begin position="36"/>
        <end position="223"/>
    </location>
</feature>
<dbReference type="AlphaFoldDB" id="A0A1G7DQD7"/>
<dbReference type="OrthoDB" id="1467485at2"/>
<sequence length="254" mass="29350">MKKIFVLISLAGSFYASAQLFNIKDRMDNLENFDNQKLSWGFFLNFGQNDYKIVLDPKYGSRGNKNLVSSKPTYSFGAGLMGKMRINDNFDLRLEPGLQFIERELKFDTQSNDQYAANDSFETRVLSKEDMEKRVKATTIDVPLLLEYHIDRWYNSRPYMAAGLNWMVNLQSNEKDEDDNQTASVFRSTTQNFGYSAEIGVQFYFDKFKLTPAFRGTFTINNELVKDNPGTPPYWASAINTAKGRSFMFILKFE</sequence>
<feature type="chain" id="PRO_5011557339" evidence="1">
    <location>
        <begin position="19"/>
        <end position="254"/>
    </location>
</feature>
<dbReference type="Gene3D" id="2.40.160.20">
    <property type="match status" value="1"/>
</dbReference>
<protein>
    <submittedName>
        <fullName evidence="3">Outer membrane protein beta-barrel domain-containing protein</fullName>
    </submittedName>
</protein>
<evidence type="ECO:0000313" key="3">
    <source>
        <dbReference type="EMBL" id="SDE53652.1"/>
    </source>
</evidence>